<evidence type="ECO:0000313" key="1">
    <source>
        <dbReference type="EMBL" id="RVD83643.1"/>
    </source>
</evidence>
<reference evidence="1 2" key="1">
    <citation type="submission" date="2019-01" db="EMBL/GenBank/DDBJ databases">
        <title>Intercellular communication is required for trap formation in the nematode-trapping fungus Duddingtonia flagrans.</title>
        <authorList>
            <person name="Youssar L."/>
            <person name="Wernet V."/>
            <person name="Hensel N."/>
            <person name="Hildebrandt H.-G."/>
            <person name="Fischer R."/>
        </authorList>
    </citation>
    <scope>NUCLEOTIDE SEQUENCE [LARGE SCALE GENOMIC DNA]</scope>
    <source>
        <strain evidence="1 2">CBS H-5679</strain>
    </source>
</reference>
<proteinExistence type="predicted"/>
<dbReference type="AlphaFoldDB" id="A0A436ZY58"/>
<sequence>MAVVSSSSSVDLGKLGVGSALPDQQFQCAAGPEEDWTGTVDPKVRRKLQNRLNQRAYRRRKMLEKAEKIKNSKTVLTTVPANETTSPTFEDGIMPLQTAMMQAEGAREFVHPIFRRGQNCIIVTDPKINGYRLRYIPPKIAPDNLLLSLIHYNVIRAFLTNLQYFNIPLQALMSDDITSPFCTSNTVPENLPLALHPTPMQMIYPHHPYIDLFPCAKARDNMIMMLTRDKGFVDEAMCDDLCCTEGESGLVVWGPPERIESWEITPHFAGKWSWLIKGCTELQRATNRWREARGDLPIRFEEINES</sequence>
<dbReference type="GeneID" id="93587734"/>
<keyword evidence="2" id="KW-1185">Reference proteome</keyword>
<evidence type="ECO:0000313" key="2">
    <source>
        <dbReference type="Proteomes" id="UP000283090"/>
    </source>
</evidence>
<dbReference type="VEuPathDB" id="FungiDB:DFL_005423"/>
<accession>A0A436ZY58</accession>
<protein>
    <recommendedName>
        <fullName evidence="3">BZIP domain-containing protein</fullName>
    </recommendedName>
</protein>
<dbReference type="EMBL" id="SAEB01000007">
    <property type="protein sequence ID" value="RVD83643.1"/>
    <property type="molecule type" value="Genomic_DNA"/>
</dbReference>
<gene>
    <name evidence="1" type="ORF">DFL_005423</name>
</gene>
<comment type="caution">
    <text evidence="1">The sequence shown here is derived from an EMBL/GenBank/DDBJ whole genome shotgun (WGS) entry which is preliminary data.</text>
</comment>
<dbReference type="STRING" id="97331.A0A436ZY58"/>
<name>A0A436ZY58_ARTFL</name>
<dbReference type="CDD" id="cd14688">
    <property type="entry name" value="bZIP_YAP"/>
    <property type="match status" value="1"/>
</dbReference>
<dbReference type="RefSeq" id="XP_067489187.1">
    <property type="nucleotide sequence ID" value="XM_067634682.1"/>
</dbReference>
<dbReference type="Pfam" id="PF11905">
    <property type="entry name" value="DUF3425"/>
    <property type="match status" value="1"/>
</dbReference>
<dbReference type="InterPro" id="IPR021833">
    <property type="entry name" value="DUF3425"/>
</dbReference>
<evidence type="ECO:0008006" key="3">
    <source>
        <dbReference type="Google" id="ProtNLM"/>
    </source>
</evidence>
<dbReference type="Proteomes" id="UP000283090">
    <property type="component" value="Unassembled WGS sequence"/>
</dbReference>
<dbReference type="PANTHER" id="PTHR38116:SF1">
    <property type="entry name" value="BZIP DOMAIN-CONTAINING PROTEIN"/>
    <property type="match status" value="1"/>
</dbReference>
<organism evidence="1 2">
    <name type="scientific">Arthrobotrys flagrans</name>
    <name type="common">Nematode-trapping fungus</name>
    <name type="synonym">Trichothecium flagrans</name>
    <dbReference type="NCBI Taxonomy" id="97331"/>
    <lineage>
        <taxon>Eukaryota</taxon>
        <taxon>Fungi</taxon>
        <taxon>Dikarya</taxon>
        <taxon>Ascomycota</taxon>
        <taxon>Pezizomycotina</taxon>
        <taxon>Orbiliomycetes</taxon>
        <taxon>Orbiliales</taxon>
        <taxon>Orbiliaceae</taxon>
        <taxon>Arthrobotrys</taxon>
    </lineage>
</organism>
<dbReference type="PANTHER" id="PTHR38116">
    <property type="entry name" value="CHROMOSOME 7, WHOLE GENOME SHOTGUN SEQUENCE"/>
    <property type="match status" value="1"/>
</dbReference>
<dbReference type="OrthoDB" id="2245989at2759"/>